<name>A0ABP0NAI3_9DINO</name>
<reference evidence="1 2" key="1">
    <citation type="submission" date="2024-02" db="EMBL/GenBank/DDBJ databases">
        <authorList>
            <person name="Chen Y."/>
            <person name="Shah S."/>
            <person name="Dougan E. K."/>
            <person name="Thang M."/>
            <person name="Chan C."/>
        </authorList>
    </citation>
    <scope>NUCLEOTIDE SEQUENCE [LARGE SCALE GENOMIC DNA]</scope>
</reference>
<feature type="non-terminal residue" evidence="1">
    <location>
        <position position="326"/>
    </location>
</feature>
<evidence type="ECO:0000313" key="1">
    <source>
        <dbReference type="EMBL" id="CAK9060793.1"/>
    </source>
</evidence>
<organism evidence="1 2">
    <name type="scientific">Durusdinium trenchii</name>
    <dbReference type="NCBI Taxonomy" id="1381693"/>
    <lineage>
        <taxon>Eukaryota</taxon>
        <taxon>Sar</taxon>
        <taxon>Alveolata</taxon>
        <taxon>Dinophyceae</taxon>
        <taxon>Suessiales</taxon>
        <taxon>Symbiodiniaceae</taxon>
        <taxon>Durusdinium</taxon>
    </lineage>
</organism>
<keyword evidence="2" id="KW-1185">Reference proteome</keyword>
<gene>
    <name evidence="1" type="ORF">CCMP2556_LOCUS29912</name>
</gene>
<sequence length="326" mass="36143">MRGDIGFSGAGKVPETALKRAGGRRWLFELQTTKQMFRKISAAVEESCRREAVRRGYAVERVESDEPSLVLRLVWKEARTYNAAQAWFAKAVGDMKSVERTVTPIDDAKVGKSMWQLVGGRGQTTISAEALEPGLFTFLLEDLANYEVPTDPASRLEATATTPLQVFFKVVPSAPDTINGAKAAAAGVLPRLDLFRKAWCLKNEQALNHWQSVVRQQVKRQQIDSPNAAFFEDSEIEEWALCFGTLQMYAHQETFVDGAEHYDGGASLIHGCITYRGTRGVRLVCQDGSEEVLRVKPGTIYFGDLSAISHNTKFNITDGHSWHEGG</sequence>
<evidence type="ECO:0000313" key="2">
    <source>
        <dbReference type="Proteomes" id="UP001642484"/>
    </source>
</evidence>
<dbReference type="Proteomes" id="UP001642484">
    <property type="component" value="Unassembled WGS sequence"/>
</dbReference>
<accession>A0ABP0NAI3</accession>
<proteinExistence type="predicted"/>
<dbReference type="EMBL" id="CAXAMN010021559">
    <property type="protein sequence ID" value="CAK9060793.1"/>
    <property type="molecule type" value="Genomic_DNA"/>
</dbReference>
<protein>
    <submittedName>
        <fullName evidence="1">Uncharacterized protein</fullName>
    </submittedName>
</protein>
<comment type="caution">
    <text evidence="1">The sequence shown here is derived from an EMBL/GenBank/DDBJ whole genome shotgun (WGS) entry which is preliminary data.</text>
</comment>